<gene>
    <name evidence="1" type="ORF">CMUS01_07791</name>
</gene>
<dbReference type="OrthoDB" id="10387237at2759"/>
<evidence type="ECO:0000313" key="2">
    <source>
        <dbReference type="Proteomes" id="UP000639643"/>
    </source>
</evidence>
<proteinExistence type="predicted"/>
<evidence type="ECO:0000313" key="1">
    <source>
        <dbReference type="EMBL" id="KAF6830384.1"/>
    </source>
</evidence>
<dbReference type="Proteomes" id="UP000639643">
    <property type="component" value="Unassembled WGS sequence"/>
</dbReference>
<dbReference type="AlphaFoldDB" id="A0A8H6KF76"/>
<sequence>MRCVYRGWTIPRTSLHAAFGPVHRTLVALWLPGQVDVASVASVHFSNSYFDFGFFFFRLIQILDWQQHGARSYGWPQGKWEGRMHGRLETTDTPLVFTRLPPSPCCS</sequence>
<keyword evidence="2" id="KW-1185">Reference proteome</keyword>
<protein>
    <submittedName>
        <fullName evidence="1">Uncharacterized protein</fullName>
    </submittedName>
</protein>
<accession>A0A8H6KF76</accession>
<reference evidence="1" key="1">
    <citation type="journal article" date="2020" name="Phytopathology">
        <title>Genome Sequence Resources of Colletotrichum truncatum, C. plurivorum, C. musicola, and C. sojae: Four Species Pathogenic to Soybean (Glycine max).</title>
        <authorList>
            <person name="Rogerio F."/>
            <person name="Boufleur T.R."/>
            <person name="Ciampi-Guillardi M."/>
            <person name="Sukno S.A."/>
            <person name="Thon M.R."/>
            <person name="Massola Junior N.S."/>
            <person name="Baroncelli R."/>
        </authorList>
    </citation>
    <scope>NUCLEOTIDE SEQUENCE</scope>
    <source>
        <strain evidence="1">LFN0074</strain>
    </source>
</reference>
<dbReference type="EMBL" id="WIGM01000286">
    <property type="protein sequence ID" value="KAF6830384.1"/>
    <property type="molecule type" value="Genomic_DNA"/>
</dbReference>
<organism evidence="1 2">
    <name type="scientific">Colletotrichum musicola</name>
    <dbReference type="NCBI Taxonomy" id="2175873"/>
    <lineage>
        <taxon>Eukaryota</taxon>
        <taxon>Fungi</taxon>
        <taxon>Dikarya</taxon>
        <taxon>Ascomycota</taxon>
        <taxon>Pezizomycotina</taxon>
        <taxon>Sordariomycetes</taxon>
        <taxon>Hypocreomycetidae</taxon>
        <taxon>Glomerellales</taxon>
        <taxon>Glomerellaceae</taxon>
        <taxon>Colletotrichum</taxon>
        <taxon>Colletotrichum orchidearum species complex</taxon>
    </lineage>
</organism>
<name>A0A8H6KF76_9PEZI</name>
<comment type="caution">
    <text evidence="1">The sequence shown here is derived from an EMBL/GenBank/DDBJ whole genome shotgun (WGS) entry which is preliminary data.</text>
</comment>